<evidence type="ECO:0000259" key="11">
    <source>
        <dbReference type="Pfam" id="PF05425"/>
    </source>
</evidence>
<keyword evidence="5" id="KW-0732">Signal</keyword>
<feature type="transmembrane region" description="Helical" evidence="9">
    <location>
        <begin position="348"/>
        <end position="368"/>
    </location>
</feature>
<dbReference type="GO" id="GO:0046688">
    <property type="term" value="P:response to copper ion"/>
    <property type="evidence" value="ECO:0007669"/>
    <property type="project" value="InterPro"/>
</dbReference>
<dbReference type="InterPro" id="IPR007348">
    <property type="entry name" value="CopC_dom"/>
</dbReference>
<dbReference type="GO" id="GO:0005886">
    <property type="term" value="C:plasma membrane"/>
    <property type="evidence" value="ECO:0007669"/>
    <property type="project" value="UniProtKB-SubCell"/>
</dbReference>
<protein>
    <submittedName>
        <fullName evidence="12">Copper resistance protein CopC</fullName>
    </submittedName>
</protein>
<evidence type="ECO:0000313" key="13">
    <source>
        <dbReference type="Proteomes" id="UP000473525"/>
    </source>
</evidence>
<proteinExistence type="predicted"/>
<dbReference type="InterPro" id="IPR008457">
    <property type="entry name" value="Cu-R_CopD_dom"/>
</dbReference>
<dbReference type="Pfam" id="PF04234">
    <property type="entry name" value="CopC"/>
    <property type="match status" value="1"/>
</dbReference>
<dbReference type="EMBL" id="WSEK01000004">
    <property type="protein sequence ID" value="MVQ49867.1"/>
    <property type="molecule type" value="Genomic_DNA"/>
</dbReference>
<dbReference type="PANTHER" id="PTHR34820:SF4">
    <property type="entry name" value="INNER MEMBRANE PROTEIN YEBZ"/>
    <property type="match status" value="1"/>
</dbReference>
<sequence length="535" mass="53755">MLLGTAPPAQAHATLVASDPAEGAVLAVAPERVTFTFTESVAAVPDGVQVFDATGDRVAAEASVTDAVLTVALTEPVDDGTLVVVWRIVSADGHPVSGSLRFSVGAPSETVVAPAIGDGDDGAARAPYVLRALRVTGYVCLLLATGLVAFVLLVLPSGGQTARARRRLVRVARAAAAGAAGSWLLALPAVATYQAGGGPDLVTRTATWSALARTEYAVAAFVVVGTLGAVALLGAGEPAGLRRTTSLAAAWVAIGAPALTGHSRAEAPEALVVAVDVLHLLAGSTWLGGVVALALVLPDLAGRGTLAAETLARFSVIAAGVLAVLVASGALLAWRIVGSWGALVGTDYGRLLLAKIATAVVAVLLAAWNRRALVPRMRAATRRTQVRAGARLVTKVVTAEVAILGLVLVLTGLLVDQSPAAAAARVAGPAVQTATLGDVSAQATVSSPVTGPSEVTVELLDAAGEPTEGFAAPTASLASDELDLGDLALENVGPGVYTARVVFPTAGAWDLQVSLRTSEFDNPVASVGFTVDDPS</sequence>
<evidence type="ECO:0000256" key="3">
    <source>
        <dbReference type="ARBA" id="ARBA00022692"/>
    </source>
</evidence>
<evidence type="ECO:0000256" key="5">
    <source>
        <dbReference type="ARBA" id="ARBA00022729"/>
    </source>
</evidence>
<keyword evidence="6 9" id="KW-1133">Transmembrane helix</keyword>
<feature type="domain" description="Copper resistance protein D" evidence="11">
    <location>
        <begin position="309"/>
        <end position="414"/>
    </location>
</feature>
<dbReference type="PANTHER" id="PTHR34820">
    <property type="entry name" value="INNER MEMBRANE PROTEIN YEBZ"/>
    <property type="match status" value="1"/>
</dbReference>
<feature type="transmembrane region" description="Helical" evidence="9">
    <location>
        <begin position="135"/>
        <end position="155"/>
    </location>
</feature>
<evidence type="ECO:0000259" key="10">
    <source>
        <dbReference type="Pfam" id="PF04234"/>
    </source>
</evidence>
<feature type="transmembrane region" description="Helical" evidence="9">
    <location>
        <begin position="175"/>
        <end position="196"/>
    </location>
</feature>
<feature type="transmembrane region" description="Helical" evidence="9">
    <location>
        <begin position="216"/>
        <end position="235"/>
    </location>
</feature>
<dbReference type="GO" id="GO:0042597">
    <property type="term" value="C:periplasmic space"/>
    <property type="evidence" value="ECO:0007669"/>
    <property type="project" value="InterPro"/>
</dbReference>
<dbReference type="Pfam" id="PF05425">
    <property type="entry name" value="CopD"/>
    <property type="match status" value="1"/>
</dbReference>
<dbReference type="GO" id="GO:0006825">
    <property type="term" value="P:copper ion transport"/>
    <property type="evidence" value="ECO:0007669"/>
    <property type="project" value="InterPro"/>
</dbReference>
<dbReference type="AlphaFoldDB" id="A0A6L6XTA9"/>
<feature type="transmembrane region" description="Helical" evidence="9">
    <location>
        <begin position="310"/>
        <end position="336"/>
    </location>
</feature>
<evidence type="ECO:0000256" key="9">
    <source>
        <dbReference type="SAM" id="Phobius"/>
    </source>
</evidence>
<evidence type="ECO:0000256" key="2">
    <source>
        <dbReference type="ARBA" id="ARBA00022475"/>
    </source>
</evidence>
<feature type="transmembrane region" description="Helical" evidence="9">
    <location>
        <begin position="392"/>
        <end position="415"/>
    </location>
</feature>
<name>A0A6L6XTA9_9ACTN</name>
<keyword evidence="7" id="KW-0186">Copper</keyword>
<comment type="subcellular location">
    <subcellularLocation>
        <location evidence="1">Cell membrane</location>
        <topology evidence="1">Multi-pass membrane protein</topology>
    </subcellularLocation>
</comment>
<dbReference type="Gene3D" id="2.60.40.1220">
    <property type="match status" value="1"/>
</dbReference>
<comment type="caution">
    <text evidence="12">The sequence shown here is derived from an EMBL/GenBank/DDBJ whole genome shotgun (WGS) entry which is preliminary data.</text>
</comment>
<evidence type="ECO:0000256" key="1">
    <source>
        <dbReference type="ARBA" id="ARBA00004651"/>
    </source>
</evidence>
<keyword evidence="3 9" id="KW-0812">Transmembrane</keyword>
<evidence type="ECO:0000256" key="6">
    <source>
        <dbReference type="ARBA" id="ARBA00022989"/>
    </source>
</evidence>
<accession>A0A6L6XTA9</accession>
<organism evidence="12 13">
    <name type="scientific">Nocardioides agri</name>
    <dbReference type="NCBI Taxonomy" id="2682843"/>
    <lineage>
        <taxon>Bacteria</taxon>
        <taxon>Bacillati</taxon>
        <taxon>Actinomycetota</taxon>
        <taxon>Actinomycetes</taxon>
        <taxon>Propionibacteriales</taxon>
        <taxon>Nocardioidaceae</taxon>
        <taxon>Nocardioides</taxon>
    </lineage>
</organism>
<keyword evidence="13" id="KW-1185">Reference proteome</keyword>
<evidence type="ECO:0000313" key="12">
    <source>
        <dbReference type="EMBL" id="MVQ49867.1"/>
    </source>
</evidence>
<feature type="domain" description="CopC" evidence="10">
    <location>
        <begin position="12"/>
        <end position="104"/>
    </location>
</feature>
<feature type="transmembrane region" description="Helical" evidence="9">
    <location>
        <begin position="247"/>
        <end position="265"/>
    </location>
</feature>
<keyword evidence="4" id="KW-0479">Metal-binding</keyword>
<reference evidence="12 13" key="1">
    <citation type="submission" date="2019-12" db="EMBL/GenBank/DDBJ databases">
        <authorList>
            <person name="Huq M.A."/>
        </authorList>
    </citation>
    <scope>NUCLEOTIDE SEQUENCE [LARGE SCALE GENOMIC DNA]</scope>
    <source>
        <strain evidence="12 13">MAH-18</strain>
    </source>
</reference>
<feature type="transmembrane region" description="Helical" evidence="9">
    <location>
        <begin position="277"/>
        <end position="298"/>
    </location>
</feature>
<dbReference type="InterPro" id="IPR032694">
    <property type="entry name" value="CopC/D"/>
</dbReference>
<evidence type="ECO:0000256" key="7">
    <source>
        <dbReference type="ARBA" id="ARBA00023008"/>
    </source>
</evidence>
<dbReference type="Proteomes" id="UP000473525">
    <property type="component" value="Unassembled WGS sequence"/>
</dbReference>
<dbReference type="InterPro" id="IPR014756">
    <property type="entry name" value="Ig_E-set"/>
</dbReference>
<dbReference type="GO" id="GO:0005507">
    <property type="term" value="F:copper ion binding"/>
    <property type="evidence" value="ECO:0007669"/>
    <property type="project" value="InterPro"/>
</dbReference>
<dbReference type="InterPro" id="IPR014755">
    <property type="entry name" value="Cu-Rt/internalin_Ig-like"/>
</dbReference>
<keyword evidence="8 9" id="KW-0472">Membrane</keyword>
<dbReference type="SUPFAM" id="SSF81296">
    <property type="entry name" value="E set domains"/>
    <property type="match status" value="1"/>
</dbReference>
<evidence type="ECO:0000256" key="4">
    <source>
        <dbReference type="ARBA" id="ARBA00022723"/>
    </source>
</evidence>
<keyword evidence="2" id="KW-1003">Cell membrane</keyword>
<gene>
    <name evidence="12" type="ORF">GON03_11790</name>
</gene>
<evidence type="ECO:0000256" key="8">
    <source>
        <dbReference type="ARBA" id="ARBA00023136"/>
    </source>
</evidence>